<evidence type="ECO:0000256" key="3">
    <source>
        <dbReference type="ARBA" id="ARBA00022448"/>
    </source>
</evidence>
<keyword evidence="3" id="KW-0813">Transport</keyword>
<reference evidence="8 9" key="2">
    <citation type="submission" date="2019-08" db="EMBL/GenBank/DDBJ databases">
        <title>Jejuicoccus antrihumi gen. nov., sp. nov., a new member of the family Dermacoccaceae isolated from a cave.</title>
        <authorList>
            <person name="Schumann P."/>
            <person name="Kim I.S."/>
        </authorList>
    </citation>
    <scope>NUCLEOTIDE SEQUENCE [LARGE SCALE GENOMIC DNA]</scope>
    <source>
        <strain evidence="8 9">C5-26</strain>
    </source>
</reference>
<protein>
    <submittedName>
        <fullName evidence="8">Peptide ABC transporter substrate-binding protein</fullName>
    </submittedName>
</protein>
<dbReference type="InterPro" id="IPR000914">
    <property type="entry name" value="SBP_5_dom"/>
</dbReference>
<dbReference type="Gene3D" id="3.10.105.10">
    <property type="entry name" value="Dipeptide-binding Protein, Domain 3"/>
    <property type="match status" value="1"/>
</dbReference>
<comment type="similarity">
    <text evidence="2">Belongs to the bacterial solute-binding protein 5 family.</text>
</comment>
<feature type="chain" id="PRO_5038457585" evidence="6">
    <location>
        <begin position="25"/>
        <end position="626"/>
    </location>
</feature>
<evidence type="ECO:0000256" key="4">
    <source>
        <dbReference type="ARBA" id="ARBA00022729"/>
    </source>
</evidence>
<gene>
    <name evidence="8" type="ORF">FGL98_05445</name>
</gene>
<comment type="caution">
    <text evidence="8">The sequence shown here is derived from an EMBL/GenBank/DDBJ whole genome shotgun (WGS) entry which is preliminary data.</text>
</comment>
<feature type="region of interest" description="Disordered" evidence="5">
    <location>
        <begin position="31"/>
        <end position="55"/>
    </location>
</feature>
<organism evidence="8 9">
    <name type="scientific">Leekyejoonella antrihumi</name>
    <dbReference type="NCBI Taxonomy" id="1660198"/>
    <lineage>
        <taxon>Bacteria</taxon>
        <taxon>Bacillati</taxon>
        <taxon>Actinomycetota</taxon>
        <taxon>Actinomycetes</taxon>
        <taxon>Micrococcales</taxon>
        <taxon>Dermacoccaceae</taxon>
        <taxon>Leekyejoonella</taxon>
    </lineage>
</organism>
<feature type="signal peptide" evidence="6">
    <location>
        <begin position="1"/>
        <end position="24"/>
    </location>
</feature>
<dbReference type="PANTHER" id="PTHR30290:SF10">
    <property type="entry name" value="PERIPLASMIC OLIGOPEPTIDE-BINDING PROTEIN-RELATED"/>
    <property type="match status" value="1"/>
</dbReference>
<proteinExistence type="inferred from homology"/>
<dbReference type="Pfam" id="PF00496">
    <property type="entry name" value="SBP_bac_5"/>
    <property type="match status" value="1"/>
</dbReference>
<evidence type="ECO:0000256" key="6">
    <source>
        <dbReference type="SAM" id="SignalP"/>
    </source>
</evidence>
<keyword evidence="9" id="KW-1185">Reference proteome</keyword>
<evidence type="ECO:0000313" key="8">
    <source>
        <dbReference type="EMBL" id="TWP37653.1"/>
    </source>
</evidence>
<dbReference type="Gene3D" id="3.40.190.10">
    <property type="entry name" value="Periplasmic binding protein-like II"/>
    <property type="match status" value="1"/>
</dbReference>
<comment type="subcellular location">
    <subcellularLocation>
        <location evidence="1">Cell envelope</location>
    </subcellularLocation>
</comment>
<dbReference type="GO" id="GO:0015833">
    <property type="term" value="P:peptide transport"/>
    <property type="evidence" value="ECO:0007669"/>
    <property type="project" value="TreeGrafter"/>
</dbReference>
<dbReference type="GO" id="GO:0043190">
    <property type="term" value="C:ATP-binding cassette (ABC) transporter complex"/>
    <property type="evidence" value="ECO:0007669"/>
    <property type="project" value="InterPro"/>
</dbReference>
<sequence>MSKSHIKGPAMAAALAFVSAVTLAACSSSSTGAASSPSGSTSSGAGAATPTGQKVKGGSVSVALPAAVTANWIFPFSSGAFFSVYNISDLQQPMYRPLYWFGGENNQPTLDLGLSAATAPVYSNGGKTVTVSLKNWKWSNGETVDASDVVFWMNMMKAEKTNWAGYTPGLFPDNVKSVTKVNAQTVRFDLTQGYSDNWFTYNELSQITPMPMAWDVTKAGAKPGSGGCAVAVVKCKAVYNFLTTQSKNLTGYASSPVWGVVDGPWRLGAFSSGGQYTLVPNPKWSGNPKPQLASVKFLPFTTDAAEFNELKSSSNIDLGYIPSADLSPKPASQLLPKTNPAGSNYNLKPNYTWSVNYFPENFNSAKLGTVFKQLYFRKAFQMVMDQEVDANKAYRGYGYANFGPVPVNPPSKWLSPQAKTNKAVYPFNPAKAKKLLTSHGWTEQGGVMTCTKPGAGSNQCGVGVKAGTKLNIKLNYASGAAALTLTMEQLKSDASKAGIDVTESEEPFNSVIASASPTSKSWEMADWGGGWIYAPDYLPTGESLFQTGAGSNYGSYSSKAMDAAIKATTTANGTGPLFTYQDLVAQQLPVVFQANSYGISAISKHVGGVILNPLGALNAEYWYQTK</sequence>
<dbReference type="AlphaFoldDB" id="A0A563E5Y3"/>
<dbReference type="GO" id="GO:0042597">
    <property type="term" value="C:periplasmic space"/>
    <property type="evidence" value="ECO:0007669"/>
    <property type="project" value="UniProtKB-ARBA"/>
</dbReference>
<dbReference type="RefSeq" id="WP_146315720.1">
    <property type="nucleotide sequence ID" value="NZ_VCQV01000005.1"/>
</dbReference>
<reference evidence="8 9" key="1">
    <citation type="submission" date="2019-05" db="EMBL/GenBank/DDBJ databases">
        <authorList>
            <person name="Lee S.D."/>
        </authorList>
    </citation>
    <scope>NUCLEOTIDE SEQUENCE [LARGE SCALE GENOMIC DNA]</scope>
    <source>
        <strain evidence="8 9">C5-26</strain>
    </source>
</reference>
<dbReference type="InterPro" id="IPR030678">
    <property type="entry name" value="Peptide/Ni-bd"/>
</dbReference>
<dbReference type="InterPro" id="IPR039424">
    <property type="entry name" value="SBP_5"/>
</dbReference>
<evidence type="ECO:0000256" key="1">
    <source>
        <dbReference type="ARBA" id="ARBA00004196"/>
    </source>
</evidence>
<keyword evidence="4 6" id="KW-0732">Signal</keyword>
<evidence type="ECO:0000256" key="5">
    <source>
        <dbReference type="SAM" id="MobiDB-lite"/>
    </source>
</evidence>
<dbReference type="PIRSF" id="PIRSF002741">
    <property type="entry name" value="MppA"/>
    <property type="match status" value="1"/>
</dbReference>
<feature type="compositionally biased region" description="Low complexity" evidence="5">
    <location>
        <begin position="31"/>
        <end position="52"/>
    </location>
</feature>
<dbReference type="SUPFAM" id="SSF53850">
    <property type="entry name" value="Periplasmic binding protein-like II"/>
    <property type="match status" value="1"/>
</dbReference>
<dbReference type="GO" id="GO:0030313">
    <property type="term" value="C:cell envelope"/>
    <property type="evidence" value="ECO:0007669"/>
    <property type="project" value="UniProtKB-SubCell"/>
</dbReference>
<evidence type="ECO:0000259" key="7">
    <source>
        <dbReference type="Pfam" id="PF00496"/>
    </source>
</evidence>
<dbReference type="Proteomes" id="UP000320244">
    <property type="component" value="Unassembled WGS sequence"/>
</dbReference>
<dbReference type="GO" id="GO:1904680">
    <property type="term" value="F:peptide transmembrane transporter activity"/>
    <property type="evidence" value="ECO:0007669"/>
    <property type="project" value="TreeGrafter"/>
</dbReference>
<dbReference type="OrthoDB" id="7888869at2"/>
<evidence type="ECO:0000313" key="9">
    <source>
        <dbReference type="Proteomes" id="UP000320244"/>
    </source>
</evidence>
<name>A0A563E5Y3_9MICO</name>
<dbReference type="CDD" id="cd08513">
    <property type="entry name" value="PBP2_thermophilic_Hb8_like"/>
    <property type="match status" value="1"/>
</dbReference>
<evidence type="ECO:0000256" key="2">
    <source>
        <dbReference type="ARBA" id="ARBA00005695"/>
    </source>
</evidence>
<accession>A0A563E5Y3</accession>
<dbReference type="PROSITE" id="PS51257">
    <property type="entry name" value="PROKAR_LIPOPROTEIN"/>
    <property type="match status" value="1"/>
</dbReference>
<feature type="domain" description="Solute-binding protein family 5" evidence="7">
    <location>
        <begin position="117"/>
        <end position="537"/>
    </location>
</feature>
<dbReference type="PANTHER" id="PTHR30290">
    <property type="entry name" value="PERIPLASMIC BINDING COMPONENT OF ABC TRANSPORTER"/>
    <property type="match status" value="1"/>
</dbReference>
<dbReference type="EMBL" id="VCQV01000005">
    <property type="protein sequence ID" value="TWP37653.1"/>
    <property type="molecule type" value="Genomic_DNA"/>
</dbReference>